<dbReference type="Pfam" id="PF00852">
    <property type="entry name" value="Glyco_transf_10"/>
    <property type="match status" value="1"/>
</dbReference>
<dbReference type="InterPro" id="IPR055270">
    <property type="entry name" value="Glyco_tran_10_C"/>
</dbReference>
<comment type="caution">
    <text evidence="8">The sequence shown here is derived from an EMBL/GenBank/DDBJ whole genome shotgun (WGS) entry which is preliminary data.</text>
</comment>
<keyword evidence="5" id="KW-0472">Membrane</keyword>
<dbReference type="GO" id="GO:0046920">
    <property type="term" value="F:alpha-(1-&gt;3)-fucosyltransferase activity"/>
    <property type="evidence" value="ECO:0007669"/>
    <property type="project" value="TreeGrafter"/>
</dbReference>
<reference evidence="8" key="1">
    <citation type="journal article" date="2020" name="Fungal Divers.">
        <title>Resolving the Mortierellaceae phylogeny through synthesis of multi-gene phylogenetics and phylogenomics.</title>
        <authorList>
            <person name="Vandepol N."/>
            <person name="Liber J."/>
            <person name="Desiro A."/>
            <person name="Na H."/>
            <person name="Kennedy M."/>
            <person name="Barry K."/>
            <person name="Grigoriev I.V."/>
            <person name="Miller A.N."/>
            <person name="O'Donnell K."/>
            <person name="Stajich J.E."/>
            <person name="Bonito G."/>
        </authorList>
    </citation>
    <scope>NUCLEOTIDE SEQUENCE</scope>
    <source>
        <strain evidence="8">NRRL 28262</strain>
    </source>
</reference>
<gene>
    <name evidence="8" type="primary">FUT11_1</name>
    <name evidence="8" type="ORF">BGZ95_002121</name>
</gene>
<comment type="similarity">
    <text evidence="2 5">Belongs to the glycosyltransferase 10 family.</text>
</comment>
<name>A0AAD4DK86_9FUNG</name>
<dbReference type="PANTHER" id="PTHR11929:SF194">
    <property type="entry name" value="ALPHA-(1,3)-FUCOSYLTRANSFERASE 10"/>
    <property type="match status" value="1"/>
</dbReference>
<evidence type="ECO:0000256" key="5">
    <source>
        <dbReference type="RuleBase" id="RU003832"/>
    </source>
</evidence>
<evidence type="ECO:0000313" key="8">
    <source>
        <dbReference type="EMBL" id="KAG0279146.1"/>
    </source>
</evidence>
<keyword evidence="3 5" id="KW-0328">Glycosyltransferase</keyword>
<dbReference type="InterPro" id="IPR038577">
    <property type="entry name" value="GT10-like_C_sf"/>
</dbReference>
<feature type="compositionally biased region" description="Low complexity" evidence="6">
    <location>
        <begin position="184"/>
        <end position="194"/>
    </location>
</feature>
<dbReference type="GO" id="GO:0032580">
    <property type="term" value="C:Golgi cisterna membrane"/>
    <property type="evidence" value="ECO:0007669"/>
    <property type="project" value="UniProtKB-SubCell"/>
</dbReference>
<protein>
    <recommendedName>
        <fullName evidence="5">Fucosyltransferase</fullName>
        <ecNumber evidence="5">2.4.1.-</ecNumber>
    </recommendedName>
</protein>
<evidence type="ECO:0000256" key="2">
    <source>
        <dbReference type="ARBA" id="ARBA00008919"/>
    </source>
</evidence>
<evidence type="ECO:0000256" key="4">
    <source>
        <dbReference type="ARBA" id="ARBA00022679"/>
    </source>
</evidence>
<keyword evidence="5" id="KW-1133">Transmembrane helix</keyword>
<evidence type="ECO:0000256" key="3">
    <source>
        <dbReference type="ARBA" id="ARBA00022676"/>
    </source>
</evidence>
<dbReference type="Gene3D" id="3.40.50.11660">
    <property type="entry name" value="Glycosyl transferase family 10, C-terminal domain"/>
    <property type="match status" value="1"/>
</dbReference>
<comment type="pathway">
    <text evidence="1">Protein modification; protein glycosylation.</text>
</comment>
<keyword evidence="9" id="KW-1185">Reference proteome</keyword>
<keyword evidence="5" id="KW-0812">Transmembrane</keyword>
<organism evidence="8 9">
    <name type="scientific">Linnemannia exigua</name>
    <dbReference type="NCBI Taxonomy" id="604196"/>
    <lineage>
        <taxon>Eukaryota</taxon>
        <taxon>Fungi</taxon>
        <taxon>Fungi incertae sedis</taxon>
        <taxon>Mucoromycota</taxon>
        <taxon>Mortierellomycotina</taxon>
        <taxon>Mortierellomycetes</taxon>
        <taxon>Mortierellales</taxon>
        <taxon>Mortierellaceae</taxon>
        <taxon>Linnemannia</taxon>
    </lineage>
</organism>
<evidence type="ECO:0000313" key="9">
    <source>
        <dbReference type="Proteomes" id="UP001194580"/>
    </source>
</evidence>
<sequence length="420" mass="46714">MDPEIMAYYKFAFALERVNCQDYVTQHLADALTVGAVPIVDGPADYSRFLPSAIAFIQVHAFIAPEQLAQEIDRLDRNDTLYIERMWYRRGHVGSGNGSEVVTEGEGSGSGGTGRVISALFRETFGGAPESALAMLPSATTTTMRRWTPDQHGVHCGICQLAHNLAKNTYNWTAHTQQRAEISNSYNNNNNSSSPTLGCESEPRYLPGLPAQMQAYDTFLESENDQAVLRQQQEMETLRQKQEQQEQEEQDLGQGDTTVMDPTNVHVVNVTVSFNSHNESDSSSNNATNQSSIIHQPSVVVLHQDVTSHDSSKSLQHLSEGDPAYNSDNTFAYATQDLGDSATTLPLSEVYYLLLLILAMFVGVGALVLILSKSARQKLLWPWRHLFYKKLPRDDPRDAAAPLSLERIMLRELGEDLLYD</sequence>
<dbReference type="EC" id="2.4.1.-" evidence="5"/>
<dbReference type="SUPFAM" id="SSF53756">
    <property type="entry name" value="UDP-Glycosyltransferase/glycogen phosphorylase"/>
    <property type="match status" value="1"/>
</dbReference>
<dbReference type="InterPro" id="IPR001503">
    <property type="entry name" value="Glyco_trans_10"/>
</dbReference>
<feature type="domain" description="Fucosyltransferase C-terminal" evidence="7">
    <location>
        <begin position="5"/>
        <end position="90"/>
    </location>
</feature>
<dbReference type="Proteomes" id="UP001194580">
    <property type="component" value="Unassembled WGS sequence"/>
</dbReference>
<feature type="region of interest" description="Disordered" evidence="6">
    <location>
        <begin position="184"/>
        <end position="206"/>
    </location>
</feature>
<dbReference type="EMBL" id="JAAAIL010000144">
    <property type="protein sequence ID" value="KAG0279146.1"/>
    <property type="molecule type" value="Genomic_DNA"/>
</dbReference>
<keyword evidence="4 5" id="KW-0808">Transferase</keyword>
<dbReference type="AlphaFoldDB" id="A0AAD4DK86"/>
<proteinExistence type="inferred from homology"/>
<keyword evidence="5" id="KW-0333">Golgi apparatus</keyword>
<accession>A0AAD4DK86</accession>
<comment type="subcellular location">
    <subcellularLocation>
        <location evidence="5">Golgi apparatus</location>
        <location evidence="5">Golgi stack membrane</location>
        <topology evidence="5">Single-pass type II membrane protein</topology>
    </subcellularLocation>
</comment>
<dbReference type="PANTHER" id="PTHR11929">
    <property type="entry name" value="ALPHA- 1,3 -FUCOSYLTRANSFERASE"/>
    <property type="match status" value="1"/>
</dbReference>
<feature type="region of interest" description="Disordered" evidence="6">
    <location>
        <begin position="234"/>
        <end position="261"/>
    </location>
</feature>
<evidence type="ECO:0000259" key="7">
    <source>
        <dbReference type="Pfam" id="PF00852"/>
    </source>
</evidence>
<evidence type="ECO:0000256" key="1">
    <source>
        <dbReference type="ARBA" id="ARBA00004922"/>
    </source>
</evidence>
<feature type="transmembrane region" description="Helical" evidence="5">
    <location>
        <begin position="350"/>
        <end position="371"/>
    </location>
</feature>
<evidence type="ECO:0000256" key="6">
    <source>
        <dbReference type="SAM" id="MobiDB-lite"/>
    </source>
</evidence>